<feature type="transmembrane region" description="Helical" evidence="6">
    <location>
        <begin position="73"/>
        <end position="93"/>
    </location>
</feature>
<dbReference type="PANTHER" id="PTHR38480:SF1">
    <property type="entry name" value="SLR0254 PROTEIN"/>
    <property type="match status" value="1"/>
</dbReference>
<dbReference type="EMBL" id="CP012333">
    <property type="protein sequence ID" value="AKV04705.1"/>
    <property type="molecule type" value="Genomic_DNA"/>
</dbReference>
<gene>
    <name evidence="8" type="ORF">AKJ09_11368</name>
</gene>
<evidence type="ECO:0000259" key="7">
    <source>
        <dbReference type="Pfam" id="PF06271"/>
    </source>
</evidence>
<dbReference type="RefSeq" id="WP_169928697.1">
    <property type="nucleotide sequence ID" value="NZ_CP012333.1"/>
</dbReference>
<protein>
    <submittedName>
        <fullName evidence="8">INTEGRAL MEMBRANE PROTEIN (Rhomboid family)</fullName>
    </submittedName>
</protein>
<keyword evidence="9" id="KW-1185">Reference proteome</keyword>
<evidence type="ECO:0000256" key="3">
    <source>
        <dbReference type="ARBA" id="ARBA00022989"/>
    </source>
</evidence>
<evidence type="ECO:0000256" key="5">
    <source>
        <dbReference type="SAM" id="MobiDB-lite"/>
    </source>
</evidence>
<accession>A0A0K1QH08</accession>
<evidence type="ECO:0000256" key="2">
    <source>
        <dbReference type="ARBA" id="ARBA00022692"/>
    </source>
</evidence>
<feature type="transmembrane region" description="Helical" evidence="6">
    <location>
        <begin position="38"/>
        <end position="61"/>
    </location>
</feature>
<keyword evidence="4 6" id="KW-0472">Membrane</keyword>
<dbReference type="InterPro" id="IPR010432">
    <property type="entry name" value="RDD"/>
</dbReference>
<dbReference type="GO" id="GO:0016020">
    <property type="term" value="C:membrane"/>
    <property type="evidence" value="ECO:0007669"/>
    <property type="project" value="UniProtKB-SubCell"/>
</dbReference>
<organism evidence="8 9">
    <name type="scientific">Labilithrix luteola</name>
    <dbReference type="NCBI Taxonomy" id="1391654"/>
    <lineage>
        <taxon>Bacteria</taxon>
        <taxon>Pseudomonadati</taxon>
        <taxon>Myxococcota</taxon>
        <taxon>Polyangia</taxon>
        <taxon>Polyangiales</taxon>
        <taxon>Labilitrichaceae</taxon>
        <taxon>Labilithrix</taxon>
    </lineage>
</organism>
<feature type="region of interest" description="Disordered" evidence="5">
    <location>
        <begin position="258"/>
        <end position="290"/>
    </location>
</feature>
<dbReference type="AlphaFoldDB" id="A0A0K1QH08"/>
<evidence type="ECO:0000313" key="9">
    <source>
        <dbReference type="Proteomes" id="UP000064967"/>
    </source>
</evidence>
<proteinExistence type="predicted"/>
<name>A0A0K1QH08_9BACT</name>
<evidence type="ECO:0000256" key="4">
    <source>
        <dbReference type="ARBA" id="ARBA00023136"/>
    </source>
</evidence>
<keyword evidence="3 6" id="KW-1133">Transmembrane helix</keyword>
<dbReference type="Pfam" id="PF06271">
    <property type="entry name" value="RDD"/>
    <property type="match status" value="1"/>
</dbReference>
<dbReference type="Proteomes" id="UP000064967">
    <property type="component" value="Chromosome"/>
</dbReference>
<evidence type="ECO:0000256" key="6">
    <source>
        <dbReference type="SAM" id="Phobius"/>
    </source>
</evidence>
<evidence type="ECO:0000313" key="8">
    <source>
        <dbReference type="EMBL" id="AKV04705.1"/>
    </source>
</evidence>
<keyword evidence="2 6" id="KW-0812">Transmembrane</keyword>
<reference evidence="8 9" key="1">
    <citation type="submission" date="2015-08" db="EMBL/GenBank/DDBJ databases">
        <authorList>
            <person name="Babu N.S."/>
            <person name="Beckwith C.J."/>
            <person name="Beseler K.G."/>
            <person name="Brison A."/>
            <person name="Carone J.V."/>
            <person name="Caskin T.P."/>
            <person name="Diamond M."/>
            <person name="Durham M.E."/>
            <person name="Foxe J.M."/>
            <person name="Go M."/>
            <person name="Henderson B.A."/>
            <person name="Jones I.B."/>
            <person name="McGettigan J.A."/>
            <person name="Micheletti S.J."/>
            <person name="Nasrallah M.E."/>
            <person name="Ortiz D."/>
            <person name="Piller C.R."/>
            <person name="Privatt S.R."/>
            <person name="Schneider S.L."/>
            <person name="Sharp S."/>
            <person name="Smith T.C."/>
            <person name="Stanton J.D."/>
            <person name="Ullery H.E."/>
            <person name="Wilson R.J."/>
            <person name="Serrano M.G."/>
            <person name="Buck G."/>
            <person name="Lee V."/>
            <person name="Wang Y."/>
            <person name="Carvalho R."/>
            <person name="Voegtly L."/>
            <person name="Shi R."/>
            <person name="Duckworth R."/>
            <person name="Johnson A."/>
            <person name="Loviza R."/>
            <person name="Walstead R."/>
            <person name="Shah Z."/>
            <person name="Kiflezghi M."/>
            <person name="Wade K."/>
            <person name="Ball S.L."/>
            <person name="Bradley K.W."/>
            <person name="Asai D.J."/>
            <person name="Bowman C.A."/>
            <person name="Russell D.A."/>
            <person name="Pope W.H."/>
            <person name="Jacobs-Sera D."/>
            <person name="Hendrix R.W."/>
            <person name="Hatfull G.F."/>
        </authorList>
    </citation>
    <scope>NUCLEOTIDE SEQUENCE [LARGE SCALE GENOMIC DNA]</scope>
    <source>
        <strain evidence="8 9">DSM 27648</strain>
    </source>
</reference>
<dbReference type="PATRIC" id="fig|1391654.3.peg.11538"/>
<evidence type="ECO:0000256" key="1">
    <source>
        <dbReference type="ARBA" id="ARBA00004141"/>
    </source>
</evidence>
<comment type="subcellular location">
    <subcellularLocation>
        <location evidence="1">Membrane</location>
        <topology evidence="1">Multi-pass membrane protein</topology>
    </subcellularLocation>
</comment>
<dbReference type="STRING" id="1391654.AKJ09_11368"/>
<sequence>MKAPLDTDVAVETPEHIVFSYRLAGPVRRGLANLLDLLLCYAVVALVALLVFAVVIGANGASPSEELSEAAKAASGLLLLLLFAAQWLYFFLWEALLGRSPGKMALGLRVVTTEGRAIGFRAAAVRNLLRAADLLPTAYVIGFVSMALSSKFQRLGDLAASTMVVIPERTSRMAPLELTPPATSAELSTLPDEVLLDEDERIAIEMFLRRRYTLGRAREHELAEMIAGPIGARLGYRHSDPSRLLALVYDRAVNRGRVEAPSSSWRPGPKSKKPAASKKETKPKGGAAWR</sequence>
<dbReference type="PANTHER" id="PTHR38480">
    <property type="entry name" value="SLR0254 PROTEIN"/>
    <property type="match status" value="1"/>
</dbReference>
<feature type="domain" description="RDD" evidence="7">
    <location>
        <begin position="23"/>
        <end position="160"/>
    </location>
</feature>
<dbReference type="KEGG" id="llu:AKJ09_11368"/>